<name>A0A0D6JGI6_9HYPH</name>
<feature type="region of interest" description="Disordered" evidence="1">
    <location>
        <begin position="1"/>
        <end position="97"/>
    </location>
</feature>
<dbReference type="EMBL" id="LN829119">
    <property type="protein sequence ID" value="CPR19496.1"/>
    <property type="molecule type" value="Genomic_DNA"/>
</dbReference>
<proteinExistence type="predicted"/>
<evidence type="ECO:0000313" key="3">
    <source>
        <dbReference type="Proteomes" id="UP000033187"/>
    </source>
</evidence>
<dbReference type="Proteomes" id="UP000033187">
    <property type="component" value="Chromosome 1"/>
</dbReference>
<gene>
    <name evidence="2" type="ORF">YBN1229_v1_2193</name>
</gene>
<reference evidence="3" key="1">
    <citation type="submission" date="2015-02" db="EMBL/GenBank/DDBJ databases">
        <authorList>
            <person name="Chooi Y.-H."/>
        </authorList>
    </citation>
    <scope>NUCLEOTIDE SEQUENCE [LARGE SCALE GENOMIC DNA]</scope>
    <source>
        <strain evidence="3">strain Y</strain>
    </source>
</reference>
<sequence>MARDDMFNWLLGKKKSQPAKAQPKPTETVAKPKLTPAESAPMAPAAVLATEPVVPEKPAEVRPEPAVAEAPAPAVAQTPSPTPSEAEPSVAPQARPACAGISKTKRLLVLDRSPVEIMPSAGATVVEHAGRRKRSGVLVGVRADGRRLLAKVGPAGGIRAYTLRYDGAYRLEGVVDARAPELTLARGHDQ</sequence>
<evidence type="ECO:0000256" key="1">
    <source>
        <dbReference type="SAM" id="MobiDB-lite"/>
    </source>
</evidence>
<accession>A0A0D6JGI6</accession>
<feature type="compositionally biased region" description="Low complexity" evidence="1">
    <location>
        <begin position="64"/>
        <end position="92"/>
    </location>
</feature>
<keyword evidence="3" id="KW-1185">Reference proteome</keyword>
<organism evidence="2 3">
    <name type="scientific">Candidatus Filomicrobium marinum</name>
    <dbReference type="NCBI Taxonomy" id="1608628"/>
    <lineage>
        <taxon>Bacteria</taxon>
        <taxon>Pseudomonadati</taxon>
        <taxon>Pseudomonadota</taxon>
        <taxon>Alphaproteobacteria</taxon>
        <taxon>Hyphomicrobiales</taxon>
        <taxon>Hyphomicrobiaceae</taxon>
        <taxon>Filomicrobium</taxon>
    </lineage>
</organism>
<dbReference type="RefSeq" id="WP_046478204.1">
    <property type="nucleotide sequence ID" value="NZ_LN829118.1"/>
</dbReference>
<protein>
    <submittedName>
        <fullName evidence="2">Uncharacterized protein</fullName>
    </submittedName>
</protein>
<dbReference type="KEGG" id="fil:BN1229_v1_2194"/>
<evidence type="ECO:0000313" key="2">
    <source>
        <dbReference type="EMBL" id="CPR19496.1"/>
    </source>
</evidence>
<dbReference type="AlphaFoldDB" id="A0A0D6JGI6"/>
<dbReference type="KEGG" id="fiy:BN1229_v1_2193"/>